<dbReference type="Gene3D" id="3.30.420.40">
    <property type="match status" value="1"/>
</dbReference>
<dbReference type="InterPro" id="IPR000905">
    <property type="entry name" value="Gcp-like_dom"/>
</dbReference>
<sequence>MDAIREKSKKEIYILGIETSCDDTCASVVTNGSVILSNVVSSQNEIHRKYGGVVPEIA</sequence>
<dbReference type="PANTHER" id="PTHR11735">
    <property type="entry name" value="TRNA N6-ADENOSINE THREONYLCARBAMOYLTRANSFERASE"/>
    <property type="match status" value="1"/>
</dbReference>
<protein>
    <recommendedName>
        <fullName evidence="2">Gcp-like domain-containing protein</fullName>
    </recommendedName>
</protein>
<accession>X1MX72</accession>
<evidence type="ECO:0000313" key="1">
    <source>
        <dbReference type="EMBL" id="GAI36317.1"/>
    </source>
</evidence>
<dbReference type="EMBL" id="BARV01027352">
    <property type="protein sequence ID" value="GAI36317.1"/>
    <property type="molecule type" value="Genomic_DNA"/>
</dbReference>
<reference evidence="1" key="1">
    <citation type="journal article" date="2014" name="Front. Microbiol.">
        <title>High frequency of phylogenetically diverse reductive dehalogenase-homologous genes in deep subseafloor sedimentary metagenomes.</title>
        <authorList>
            <person name="Kawai M."/>
            <person name="Futagami T."/>
            <person name="Toyoda A."/>
            <person name="Takaki Y."/>
            <person name="Nishi S."/>
            <person name="Hori S."/>
            <person name="Arai W."/>
            <person name="Tsubouchi T."/>
            <person name="Morono Y."/>
            <person name="Uchiyama I."/>
            <person name="Ito T."/>
            <person name="Fujiyama A."/>
            <person name="Inagaki F."/>
            <person name="Takami H."/>
        </authorList>
    </citation>
    <scope>NUCLEOTIDE SEQUENCE</scope>
    <source>
        <strain evidence="1">Expedition CK06-06</strain>
    </source>
</reference>
<comment type="caution">
    <text evidence="1">The sequence shown here is derived from an EMBL/GenBank/DDBJ whole genome shotgun (WGS) entry which is preliminary data.</text>
</comment>
<evidence type="ECO:0008006" key="2">
    <source>
        <dbReference type="Google" id="ProtNLM"/>
    </source>
</evidence>
<name>X1MX72_9ZZZZ</name>
<dbReference type="AlphaFoldDB" id="X1MX72"/>
<feature type="non-terminal residue" evidence="1">
    <location>
        <position position="58"/>
    </location>
</feature>
<dbReference type="PANTHER" id="PTHR11735:SF6">
    <property type="entry name" value="TRNA N6-ADENOSINE THREONYLCARBAMOYLTRANSFERASE, MITOCHONDRIAL"/>
    <property type="match status" value="1"/>
</dbReference>
<proteinExistence type="predicted"/>
<gene>
    <name evidence="1" type="ORF">S06H3_44026</name>
</gene>
<organism evidence="1">
    <name type="scientific">marine sediment metagenome</name>
    <dbReference type="NCBI Taxonomy" id="412755"/>
    <lineage>
        <taxon>unclassified sequences</taxon>
        <taxon>metagenomes</taxon>
        <taxon>ecological metagenomes</taxon>
    </lineage>
</organism>